<dbReference type="Gene3D" id="3.40.50.150">
    <property type="entry name" value="Vaccinia Virus protein VP39"/>
    <property type="match status" value="1"/>
</dbReference>
<dbReference type="PANTHER" id="PTHR44068:SF11">
    <property type="entry name" value="GERANYL DIPHOSPHATE 2-C-METHYLTRANSFERASE"/>
    <property type="match status" value="1"/>
</dbReference>
<accession>A0A0D1BXV3</accession>
<dbReference type="PATRIC" id="fig|1379739.3.peg.2117"/>
<reference evidence="3 4" key="1">
    <citation type="submission" date="2014-06" db="EMBL/GenBank/DDBJ databases">
        <title>Genome characterization of distinct group I Clostridium botulinum lineages.</title>
        <authorList>
            <person name="Giordani F."/>
            <person name="Anselmo A."/>
            <person name="Fillo S."/>
            <person name="Palozzi A.M."/>
            <person name="Fortunato A."/>
            <person name="Gentile B."/>
            <person name="Ciammaruconi A."/>
            <person name="Anniballi F."/>
            <person name="De Medici D."/>
            <person name="Lista F."/>
        </authorList>
    </citation>
    <scope>NUCLEOTIDE SEQUENCE [LARGE SCALE GENOMIC DNA]</scope>
    <source>
        <strain evidence="3 4">B2 450</strain>
    </source>
</reference>
<evidence type="ECO:0000313" key="3">
    <source>
        <dbReference type="EMBL" id="KIS23691.1"/>
    </source>
</evidence>
<gene>
    <name evidence="3" type="ORF">N495_08820</name>
</gene>
<dbReference type="InterPro" id="IPR050447">
    <property type="entry name" value="Erg6_SMT_methyltransf"/>
</dbReference>
<feature type="domain" description="Methyltransferase type 11" evidence="2">
    <location>
        <begin position="51"/>
        <end position="150"/>
    </location>
</feature>
<protein>
    <submittedName>
        <fullName evidence="3">SAM-dependent methlyltransferase</fullName>
    </submittedName>
</protein>
<evidence type="ECO:0000259" key="2">
    <source>
        <dbReference type="Pfam" id="PF08241"/>
    </source>
</evidence>
<dbReference type="Pfam" id="PF08241">
    <property type="entry name" value="Methyltransf_11"/>
    <property type="match status" value="1"/>
</dbReference>
<evidence type="ECO:0000313" key="4">
    <source>
        <dbReference type="Proteomes" id="UP000032250"/>
    </source>
</evidence>
<keyword evidence="1 3" id="KW-0808">Transferase</keyword>
<comment type="caution">
    <text evidence="3">The sequence shown here is derived from an EMBL/GenBank/DDBJ whole genome shotgun (WGS) entry which is preliminary data.</text>
</comment>
<dbReference type="Proteomes" id="UP000032250">
    <property type="component" value="Unassembled WGS sequence"/>
</dbReference>
<dbReference type="RefSeq" id="WP_042385036.1">
    <property type="nucleotide sequence ID" value="NZ_JXSU01000007.1"/>
</dbReference>
<dbReference type="EMBL" id="JXSU01000007">
    <property type="protein sequence ID" value="KIS23691.1"/>
    <property type="molecule type" value="Genomic_DNA"/>
</dbReference>
<dbReference type="OrthoDB" id="9772751at2"/>
<dbReference type="InterPro" id="IPR013216">
    <property type="entry name" value="Methyltransf_11"/>
</dbReference>
<proteinExistence type="predicted"/>
<evidence type="ECO:0000256" key="1">
    <source>
        <dbReference type="ARBA" id="ARBA00022679"/>
    </source>
</evidence>
<dbReference type="CDD" id="cd02440">
    <property type="entry name" value="AdoMet_MTases"/>
    <property type="match status" value="1"/>
</dbReference>
<dbReference type="InterPro" id="IPR029063">
    <property type="entry name" value="SAM-dependent_MTases_sf"/>
</dbReference>
<dbReference type="GO" id="GO:0008757">
    <property type="term" value="F:S-adenosylmethionine-dependent methyltransferase activity"/>
    <property type="evidence" value="ECO:0007669"/>
    <property type="project" value="InterPro"/>
</dbReference>
<name>A0A0D1BXV3_CLOBO</name>
<organism evidence="3 4">
    <name type="scientific">Clostridium botulinum B2 450</name>
    <dbReference type="NCBI Taxonomy" id="1379739"/>
    <lineage>
        <taxon>Bacteria</taxon>
        <taxon>Bacillati</taxon>
        <taxon>Bacillota</taxon>
        <taxon>Clostridia</taxon>
        <taxon>Eubacteriales</taxon>
        <taxon>Clostridiaceae</taxon>
        <taxon>Clostridium</taxon>
    </lineage>
</organism>
<sequence>MKNLINKFYGQFRRPKGMMGKFIAKSMNKEHFEVTTWGLDKLKAKDSNIILDIGCGGGRTVNRLSNKVPEGKVFGMDYSLDCVNFSKKYNKDLIEKGKVEIIHGSVDKMPFEDDKFDIISAVETTYFWPNLLDSFKEVRRVLKPSGKFIIVNASYTSKKFKERNEEYLKKVPGMKIYSVNYIKNLLGKAGYKKISIETLEEKNWLCAMGEK</sequence>
<dbReference type="HOGENOM" id="CLU_081534_1_2_9"/>
<dbReference type="AlphaFoldDB" id="A0A0D1BXV3"/>
<dbReference type="SUPFAM" id="SSF53335">
    <property type="entry name" value="S-adenosyl-L-methionine-dependent methyltransferases"/>
    <property type="match status" value="1"/>
</dbReference>
<dbReference type="PANTHER" id="PTHR44068">
    <property type="entry name" value="ZGC:194242"/>
    <property type="match status" value="1"/>
</dbReference>